<keyword evidence="4" id="KW-0378">Hydrolase</keyword>
<gene>
    <name evidence="10" type="ORF">OSB04_004109</name>
</gene>
<evidence type="ECO:0000259" key="9">
    <source>
        <dbReference type="Pfam" id="PF18117"/>
    </source>
</evidence>
<dbReference type="GO" id="GO:0016787">
    <property type="term" value="F:hydrolase activity"/>
    <property type="evidence" value="ECO:0007669"/>
    <property type="project" value="UniProtKB-KW"/>
</dbReference>
<dbReference type="GO" id="GO:0005634">
    <property type="term" value="C:nucleus"/>
    <property type="evidence" value="ECO:0007669"/>
    <property type="project" value="UniProtKB-SubCell"/>
</dbReference>
<evidence type="ECO:0000256" key="3">
    <source>
        <dbReference type="ARBA" id="ARBA00022490"/>
    </source>
</evidence>
<accession>A0AA38U3L9</accession>
<feature type="region of interest" description="Disordered" evidence="7">
    <location>
        <begin position="208"/>
        <end position="240"/>
    </location>
</feature>
<protein>
    <submittedName>
        <fullName evidence="10">Uncharacterized protein</fullName>
    </submittedName>
</protein>
<dbReference type="Proteomes" id="UP001172457">
    <property type="component" value="Chromosome 1"/>
</dbReference>
<evidence type="ECO:0000256" key="2">
    <source>
        <dbReference type="ARBA" id="ARBA00004496"/>
    </source>
</evidence>
<dbReference type="PANTHER" id="PTHR47090:SF4">
    <property type="entry name" value="FUNGAL LIPASE-LIKE DOMAIN, ALPHA_BETA HYDROLASE"/>
    <property type="match status" value="1"/>
</dbReference>
<dbReference type="PANTHER" id="PTHR47090">
    <property type="entry name" value="PROTEIN EDS1-RELATED"/>
    <property type="match status" value="1"/>
</dbReference>
<sequence>MAESVEFNLNDELIVALHFQSMEAHKRKYAFYVTSAPSTDVLIFAFKGSWEVRDWYDDDDDHFGETDVGHHRFPSLLRIGEGRLAKVNKAFLQRFDDLLTKSGFKTEVEKAMKEGKKILVTGHSSGGAIASFATLWMLEEYARKRAIEVPIRCITFGSPLIGDGTLSHAVRRQNWATRFTHFVMEHDIVPRLISQNIRSRTPTRYSQILPTKSRRQRSQTPKLPKIFHKKTPGKPVPRDRSVEADQAVAFSENVMVKASVAARNHAFNLMEPTTNSLTEKLSNDYVKISPYTPFGTYIFCIRDEAQLVVESPDAVLQLLFYFLQLTDEHQDLADFALNTLDENLSYEEELNKGLHRVNLKEFNASDATAPVFELGEQARWCLMAAEEADRRKKENEKQIDASRRNNGLGRPRTGGKNIEDMLDGIRGYKERHAEGHTDYYDAFKLQDKRQDDDHEDFKANINRLELMKIWDEVIEMLRRNDLPDEFEGREEWVRLGTEFRRLVEPLDIANYYRHSKGSGYMGFRPKRYKFTQRWYEHANVMGFESISGSSFMGVVEELRSVVDEHRKRLRKDLIAWKNKSRSGNPMRKYEAKMCTGQNQLCLCYEGYSHLMNHLCLNRD</sequence>
<name>A0AA38U3L9_9ASTR</name>
<dbReference type="InterPro" id="IPR002921">
    <property type="entry name" value="Fungal_lipase-type"/>
</dbReference>
<keyword evidence="5" id="KW-0611">Plant defense</keyword>
<evidence type="ECO:0000256" key="1">
    <source>
        <dbReference type="ARBA" id="ARBA00004123"/>
    </source>
</evidence>
<evidence type="ECO:0000256" key="7">
    <source>
        <dbReference type="SAM" id="MobiDB-lite"/>
    </source>
</evidence>
<evidence type="ECO:0000256" key="6">
    <source>
        <dbReference type="ARBA" id="ARBA00023242"/>
    </source>
</evidence>
<organism evidence="10 11">
    <name type="scientific">Centaurea solstitialis</name>
    <name type="common">yellow star-thistle</name>
    <dbReference type="NCBI Taxonomy" id="347529"/>
    <lineage>
        <taxon>Eukaryota</taxon>
        <taxon>Viridiplantae</taxon>
        <taxon>Streptophyta</taxon>
        <taxon>Embryophyta</taxon>
        <taxon>Tracheophyta</taxon>
        <taxon>Spermatophyta</taxon>
        <taxon>Magnoliopsida</taxon>
        <taxon>eudicotyledons</taxon>
        <taxon>Gunneridae</taxon>
        <taxon>Pentapetalae</taxon>
        <taxon>asterids</taxon>
        <taxon>campanulids</taxon>
        <taxon>Asterales</taxon>
        <taxon>Asteraceae</taxon>
        <taxon>Carduoideae</taxon>
        <taxon>Cardueae</taxon>
        <taxon>Centaureinae</taxon>
        <taxon>Centaurea</taxon>
    </lineage>
</organism>
<evidence type="ECO:0000313" key="10">
    <source>
        <dbReference type="EMBL" id="KAJ9568143.1"/>
    </source>
</evidence>
<feature type="domain" description="EDS1 EP" evidence="9">
    <location>
        <begin position="427"/>
        <end position="566"/>
    </location>
</feature>
<keyword evidence="3" id="KW-0963">Cytoplasm</keyword>
<dbReference type="Pfam" id="PF01764">
    <property type="entry name" value="Lipase_3"/>
    <property type="match status" value="1"/>
</dbReference>
<dbReference type="AlphaFoldDB" id="A0AA38U3L9"/>
<proteinExistence type="predicted"/>
<dbReference type="Gene3D" id="3.40.50.1820">
    <property type="entry name" value="alpha/beta hydrolase"/>
    <property type="match status" value="1"/>
</dbReference>
<dbReference type="EMBL" id="JARYMX010000001">
    <property type="protein sequence ID" value="KAJ9568143.1"/>
    <property type="molecule type" value="Genomic_DNA"/>
</dbReference>
<keyword evidence="11" id="KW-1185">Reference proteome</keyword>
<dbReference type="GO" id="GO:0006952">
    <property type="term" value="P:defense response"/>
    <property type="evidence" value="ECO:0007669"/>
    <property type="project" value="UniProtKB-KW"/>
</dbReference>
<evidence type="ECO:0000259" key="8">
    <source>
        <dbReference type="Pfam" id="PF01764"/>
    </source>
</evidence>
<dbReference type="GO" id="GO:0005737">
    <property type="term" value="C:cytoplasm"/>
    <property type="evidence" value="ECO:0007669"/>
    <property type="project" value="UniProtKB-SubCell"/>
</dbReference>
<dbReference type="Pfam" id="PF18117">
    <property type="entry name" value="EDS1_EP"/>
    <property type="match status" value="1"/>
</dbReference>
<comment type="caution">
    <text evidence="10">The sequence shown here is derived from an EMBL/GenBank/DDBJ whole genome shotgun (WGS) entry which is preliminary data.</text>
</comment>
<comment type="subcellular location">
    <subcellularLocation>
        <location evidence="2">Cytoplasm</location>
    </subcellularLocation>
    <subcellularLocation>
        <location evidence="1">Nucleus</location>
    </subcellularLocation>
</comment>
<dbReference type="CDD" id="cd00519">
    <property type="entry name" value="Lipase_3"/>
    <property type="match status" value="1"/>
</dbReference>
<dbReference type="InterPro" id="IPR029058">
    <property type="entry name" value="AB_hydrolase_fold"/>
</dbReference>
<dbReference type="InterPro" id="IPR041266">
    <property type="entry name" value="EDS1_EP"/>
</dbReference>
<keyword evidence="6" id="KW-0539">Nucleus</keyword>
<dbReference type="InterPro" id="IPR044214">
    <property type="entry name" value="EDS1-like"/>
</dbReference>
<dbReference type="GO" id="GO:0006629">
    <property type="term" value="P:lipid metabolic process"/>
    <property type="evidence" value="ECO:0007669"/>
    <property type="project" value="InterPro"/>
</dbReference>
<evidence type="ECO:0000256" key="5">
    <source>
        <dbReference type="ARBA" id="ARBA00022821"/>
    </source>
</evidence>
<evidence type="ECO:0000256" key="4">
    <source>
        <dbReference type="ARBA" id="ARBA00022801"/>
    </source>
</evidence>
<feature type="region of interest" description="Disordered" evidence="7">
    <location>
        <begin position="392"/>
        <end position="416"/>
    </location>
</feature>
<dbReference type="SUPFAM" id="SSF53474">
    <property type="entry name" value="alpha/beta-Hydrolases"/>
    <property type="match status" value="1"/>
</dbReference>
<feature type="domain" description="Fungal lipase-type" evidence="8">
    <location>
        <begin position="44"/>
        <end position="195"/>
    </location>
</feature>
<reference evidence="10" key="1">
    <citation type="submission" date="2023-03" db="EMBL/GenBank/DDBJ databases">
        <title>Chromosome-scale reference genome and RAD-based genetic map of yellow starthistle (Centaurea solstitialis) reveal putative structural variation and QTLs associated with invader traits.</title>
        <authorList>
            <person name="Reatini B."/>
            <person name="Cang F.A."/>
            <person name="Jiang Q."/>
            <person name="Mckibben M.T.W."/>
            <person name="Barker M.S."/>
            <person name="Rieseberg L.H."/>
            <person name="Dlugosch K.M."/>
        </authorList>
    </citation>
    <scope>NUCLEOTIDE SEQUENCE</scope>
    <source>
        <strain evidence="10">CAN-66</strain>
        <tissue evidence="10">Leaf</tissue>
    </source>
</reference>
<evidence type="ECO:0000313" key="11">
    <source>
        <dbReference type="Proteomes" id="UP001172457"/>
    </source>
</evidence>
<feature type="compositionally biased region" description="Basic and acidic residues" evidence="7">
    <location>
        <begin position="392"/>
        <end position="403"/>
    </location>
</feature>